<accession>A0AAD7HP22</accession>
<evidence type="ECO:0000259" key="2">
    <source>
        <dbReference type="PROSITE" id="PS50102"/>
    </source>
</evidence>
<dbReference type="GO" id="GO:0003729">
    <property type="term" value="F:mRNA binding"/>
    <property type="evidence" value="ECO:0007669"/>
    <property type="project" value="TreeGrafter"/>
</dbReference>
<dbReference type="InterPro" id="IPR025742">
    <property type="entry name" value="CSTF2_hinge"/>
</dbReference>
<dbReference type="AlphaFoldDB" id="A0AAD7HP22"/>
<name>A0AAD7HP22_9AGAR</name>
<dbReference type="Pfam" id="PF14327">
    <property type="entry name" value="CSTF2_hinge"/>
    <property type="match status" value="1"/>
</dbReference>
<dbReference type="Gene3D" id="3.30.70.330">
    <property type="match status" value="1"/>
</dbReference>
<dbReference type="PANTHER" id="PTHR45735">
    <property type="entry name" value="CLEAVAGE STIMULATION FACTOR SUBUNIT 2"/>
    <property type="match status" value="1"/>
</dbReference>
<reference evidence="3" key="1">
    <citation type="submission" date="2023-03" db="EMBL/GenBank/DDBJ databases">
        <title>Massive genome expansion in bonnet fungi (Mycena s.s.) driven by repeated elements and novel gene families across ecological guilds.</title>
        <authorList>
            <consortium name="Lawrence Berkeley National Laboratory"/>
            <person name="Harder C.B."/>
            <person name="Miyauchi S."/>
            <person name="Viragh M."/>
            <person name="Kuo A."/>
            <person name="Thoen E."/>
            <person name="Andreopoulos B."/>
            <person name="Lu D."/>
            <person name="Skrede I."/>
            <person name="Drula E."/>
            <person name="Henrissat B."/>
            <person name="Morin E."/>
            <person name="Kohler A."/>
            <person name="Barry K."/>
            <person name="LaButti K."/>
            <person name="Morin E."/>
            <person name="Salamov A."/>
            <person name="Lipzen A."/>
            <person name="Mereny Z."/>
            <person name="Hegedus B."/>
            <person name="Baldrian P."/>
            <person name="Stursova M."/>
            <person name="Weitz H."/>
            <person name="Taylor A."/>
            <person name="Grigoriev I.V."/>
            <person name="Nagy L.G."/>
            <person name="Martin F."/>
            <person name="Kauserud H."/>
        </authorList>
    </citation>
    <scope>NUCLEOTIDE SEQUENCE</scope>
    <source>
        <strain evidence="3">CBHHK182m</strain>
    </source>
</reference>
<evidence type="ECO:0000313" key="3">
    <source>
        <dbReference type="EMBL" id="KAJ7725051.1"/>
    </source>
</evidence>
<dbReference type="Proteomes" id="UP001215598">
    <property type="component" value="Unassembled WGS sequence"/>
</dbReference>
<organism evidence="3 4">
    <name type="scientific">Mycena metata</name>
    <dbReference type="NCBI Taxonomy" id="1033252"/>
    <lineage>
        <taxon>Eukaryota</taxon>
        <taxon>Fungi</taxon>
        <taxon>Dikarya</taxon>
        <taxon>Basidiomycota</taxon>
        <taxon>Agaricomycotina</taxon>
        <taxon>Agaricomycetes</taxon>
        <taxon>Agaricomycetidae</taxon>
        <taxon>Agaricales</taxon>
        <taxon>Marasmiineae</taxon>
        <taxon>Mycenaceae</taxon>
        <taxon>Mycena</taxon>
    </lineage>
</organism>
<keyword evidence="1" id="KW-0694">RNA-binding</keyword>
<dbReference type="GO" id="GO:0005847">
    <property type="term" value="C:mRNA cleavage and polyadenylation specificity factor complex"/>
    <property type="evidence" value="ECO:0007669"/>
    <property type="project" value="TreeGrafter"/>
</dbReference>
<keyword evidence="4" id="KW-1185">Reference proteome</keyword>
<protein>
    <recommendedName>
        <fullName evidence="2">RRM domain-containing protein</fullName>
    </recommendedName>
</protein>
<dbReference type="InterPro" id="IPR035979">
    <property type="entry name" value="RBD_domain_sf"/>
</dbReference>
<dbReference type="Gene3D" id="1.25.40.630">
    <property type="match status" value="1"/>
</dbReference>
<feature type="non-terminal residue" evidence="3">
    <location>
        <position position="219"/>
    </location>
</feature>
<evidence type="ECO:0000313" key="4">
    <source>
        <dbReference type="Proteomes" id="UP001215598"/>
    </source>
</evidence>
<sequence length="219" mass="23615">SNVYAVGNLPFTVDEATMVEIFESVGPVIGFRIAVDSYTGRSIGYGFCDFYADHEAAEQAIRDLDGLRVHGHLLRVARCHLRVSASDVATAAQNRRLTADLAGRATIPAVEPLARESRLLKDEPMTEMACNIDVGGSYGGAGFLGCVPPGIPLAVGERSADVIASRMATMTECMSGELLTEVKGFVSAHPYEARQLFQYHPQLTYAVVMGLILHRVCLP</sequence>
<feature type="domain" description="RRM" evidence="2">
    <location>
        <begin position="2"/>
        <end position="81"/>
    </location>
</feature>
<proteinExistence type="predicted"/>
<evidence type="ECO:0000256" key="1">
    <source>
        <dbReference type="PROSITE-ProRule" id="PRU00176"/>
    </source>
</evidence>
<dbReference type="EMBL" id="JARKIB010000197">
    <property type="protein sequence ID" value="KAJ7725051.1"/>
    <property type="molecule type" value="Genomic_DNA"/>
</dbReference>
<dbReference type="Pfam" id="PF00076">
    <property type="entry name" value="RRM_1"/>
    <property type="match status" value="1"/>
</dbReference>
<comment type="caution">
    <text evidence="3">The sequence shown here is derived from an EMBL/GenBank/DDBJ whole genome shotgun (WGS) entry which is preliminary data.</text>
</comment>
<dbReference type="PANTHER" id="PTHR45735:SF2">
    <property type="entry name" value="CLEAVAGE STIMULATION FACTOR SUBUNIT 2"/>
    <property type="match status" value="1"/>
</dbReference>
<dbReference type="SUPFAM" id="SSF54928">
    <property type="entry name" value="RNA-binding domain, RBD"/>
    <property type="match status" value="1"/>
</dbReference>
<feature type="non-terminal residue" evidence="3">
    <location>
        <position position="1"/>
    </location>
</feature>
<gene>
    <name evidence="3" type="ORF">B0H16DRAFT_1215414</name>
</gene>
<dbReference type="SMART" id="SM00360">
    <property type="entry name" value="RRM"/>
    <property type="match status" value="1"/>
</dbReference>
<dbReference type="InterPro" id="IPR000504">
    <property type="entry name" value="RRM_dom"/>
</dbReference>
<dbReference type="InterPro" id="IPR012677">
    <property type="entry name" value="Nucleotide-bd_a/b_plait_sf"/>
</dbReference>
<dbReference type="PROSITE" id="PS50102">
    <property type="entry name" value="RRM"/>
    <property type="match status" value="1"/>
</dbReference>